<keyword evidence="2" id="KW-1185">Reference proteome</keyword>
<accession>A0ABY6JZH9</accession>
<gene>
    <name evidence="1" type="ORF">LAZ67_1004890</name>
</gene>
<protein>
    <submittedName>
        <fullName evidence="1">Uncharacterized protein</fullName>
    </submittedName>
</protein>
<dbReference type="Proteomes" id="UP001235939">
    <property type="component" value="Chromosome 01"/>
</dbReference>
<evidence type="ECO:0000313" key="2">
    <source>
        <dbReference type="Proteomes" id="UP001235939"/>
    </source>
</evidence>
<proteinExistence type="predicted"/>
<evidence type="ECO:0000313" key="1">
    <source>
        <dbReference type="EMBL" id="UYV61449.1"/>
    </source>
</evidence>
<dbReference type="EMBL" id="CP092863">
    <property type="protein sequence ID" value="UYV61449.1"/>
    <property type="molecule type" value="Genomic_DNA"/>
</dbReference>
<organism evidence="1 2">
    <name type="scientific">Cordylochernes scorpioides</name>
    <dbReference type="NCBI Taxonomy" id="51811"/>
    <lineage>
        <taxon>Eukaryota</taxon>
        <taxon>Metazoa</taxon>
        <taxon>Ecdysozoa</taxon>
        <taxon>Arthropoda</taxon>
        <taxon>Chelicerata</taxon>
        <taxon>Arachnida</taxon>
        <taxon>Pseudoscorpiones</taxon>
        <taxon>Cheliferoidea</taxon>
        <taxon>Chernetidae</taxon>
        <taxon>Cordylochernes</taxon>
    </lineage>
</organism>
<sequence length="121" mass="13202">MSLQGSAPKVKPLRIYPRKTIFKVKIREWLTQAPTMQNLPIDRSHANFAAACIADVTPSTSGALAAATNWAEQMEAAESVTEEHGKVSDEIEEGRAANMSPKKTTVVTSAEKAMTIFLKRT</sequence>
<name>A0ABY6JZH9_9ARAC</name>
<reference evidence="1 2" key="1">
    <citation type="submission" date="2022-01" db="EMBL/GenBank/DDBJ databases">
        <title>A chromosomal length assembly of Cordylochernes scorpioides.</title>
        <authorList>
            <person name="Zeh D."/>
            <person name="Zeh J."/>
        </authorList>
    </citation>
    <scope>NUCLEOTIDE SEQUENCE [LARGE SCALE GENOMIC DNA]</scope>
    <source>
        <strain evidence="1">IN4F17</strain>
        <tissue evidence="1">Whole Body</tissue>
    </source>
</reference>